<protein>
    <submittedName>
        <fullName evidence="1">Uncharacterized protein</fullName>
    </submittedName>
</protein>
<proteinExistence type="predicted"/>
<sequence>MMMLCRYRSGSATPNGLKLQPKAWRHQHTTYRIPGTPWPLACRIPLLDGPMKVCSRQGQNISIDLLVFVAVPLALSEGGTIISPFLHRQTAYPPKSLGYWLKDTNTVHCLFHMQWQRSRYDMED</sequence>
<dbReference type="EMBL" id="BLXT01003739">
    <property type="protein sequence ID" value="GFO04445.1"/>
    <property type="molecule type" value="Genomic_DNA"/>
</dbReference>
<dbReference type="AlphaFoldDB" id="A0AAV4AAL5"/>
<organism evidence="1 2">
    <name type="scientific">Plakobranchus ocellatus</name>
    <dbReference type="NCBI Taxonomy" id="259542"/>
    <lineage>
        <taxon>Eukaryota</taxon>
        <taxon>Metazoa</taxon>
        <taxon>Spiralia</taxon>
        <taxon>Lophotrochozoa</taxon>
        <taxon>Mollusca</taxon>
        <taxon>Gastropoda</taxon>
        <taxon>Heterobranchia</taxon>
        <taxon>Euthyneura</taxon>
        <taxon>Panpulmonata</taxon>
        <taxon>Sacoglossa</taxon>
        <taxon>Placobranchoidea</taxon>
        <taxon>Plakobranchidae</taxon>
        <taxon>Plakobranchus</taxon>
    </lineage>
</organism>
<accession>A0AAV4AAL5</accession>
<evidence type="ECO:0000313" key="2">
    <source>
        <dbReference type="Proteomes" id="UP000735302"/>
    </source>
</evidence>
<name>A0AAV4AAL5_9GAST</name>
<reference evidence="1 2" key="1">
    <citation type="journal article" date="2021" name="Elife">
        <title>Chloroplast acquisition without the gene transfer in kleptoplastic sea slugs, Plakobranchus ocellatus.</title>
        <authorList>
            <person name="Maeda T."/>
            <person name="Takahashi S."/>
            <person name="Yoshida T."/>
            <person name="Shimamura S."/>
            <person name="Takaki Y."/>
            <person name="Nagai Y."/>
            <person name="Toyoda A."/>
            <person name="Suzuki Y."/>
            <person name="Arimoto A."/>
            <person name="Ishii H."/>
            <person name="Satoh N."/>
            <person name="Nishiyama T."/>
            <person name="Hasebe M."/>
            <person name="Maruyama T."/>
            <person name="Minagawa J."/>
            <person name="Obokata J."/>
            <person name="Shigenobu S."/>
        </authorList>
    </citation>
    <scope>NUCLEOTIDE SEQUENCE [LARGE SCALE GENOMIC DNA]</scope>
</reference>
<evidence type="ECO:0000313" key="1">
    <source>
        <dbReference type="EMBL" id="GFO04445.1"/>
    </source>
</evidence>
<dbReference type="Proteomes" id="UP000735302">
    <property type="component" value="Unassembled WGS sequence"/>
</dbReference>
<gene>
    <name evidence="1" type="ORF">PoB_003095000</name>
</gene>
<comment type="caution">
    <text evidence="1">The sequence shown here is derived from an EMBL/GenBank/DDBJ whole genome shotgun (WGS) entry which is preliminary data.</text>
</comment>
<keyword evidence="2" id="KW-1185">Reference proteome</keyword>